<keyword evidence="1" id="KW-1133">Transmembrane helix</keyword>
<keyword evidence="1" id="KW-0812">Transmembrane</keyword>
<dbReference type="EMBL" id="JBHLWI010000025">
    <property type="protein sequence ID" value="MFC0262787.1"/>
    <property type="molecule type" value="Genomic_DNA"/>
</dbReference>
<dbReference type="RefSeq" id="WP_382387240.1">
    <property type="nucleotide sequence ID" value="NZ_JBHLWI010000025.1"/>
</dbReference>
<evidence type="ECO:0000313" key="3">
    <source>
        <dbReference type="Proteomes" id="UP001589797"/>
    </source>
</evidence>
<name>A0ABV6FSM1_9BACT</name>
<sequence length="187" mass="21610">MTNISKTANLTRIHRRIHKWLSIPFVFFLLLIGITAILLAWKKEFGLIPKTQTTQVENPQIWMNVDDMLSISKSYMRDSVGKSEEIDRIDIRPDKGIVKILFKYHFTEIQLDGYSGEILSVSRRNSDMIEKIHDGSILDFLFQTGAEGSKLVYSTITSLALIILGISGFYLWYYPRKIKNFKKKSSN</sequence>
<gene>
    <name evidence="2" type="ORF">ACFFIP_08845</name>
</gene>
<feature type="transmembrane region" description="Helical" evidence="1">
    <location>
        <begin position="151"/>
        <end position="174"/>
    </location>
</feature>
<keyword evidence="1" id="KW-0472">Membrane</keyword>
<dbReference type="Proteomes" id="UP001589797">
    <property type="component" value="Unassembled WGS sequence"/>
</dbReference>
<organism evidence="2 3">
    <name type="scientific">Fontibacter flavus</name>
    <dbReference type="NCBI Taxonomy" id="654838"/>
    <lineage>
        <taxon>Bacteria</taxon>
        <taxon>Pseudomonadati</taxon>
        <taxon>Bacteroidota</taxon>
        <taxon>Cytophagia</taxon>
        <taxon>Cytophagales</taxon>
        <taxon>Cyclobacteriaceae</taxon>
        <taxon>Fontibacter</taxon>
    </lineage>
</organism>
<evidence type="ECO:0000256" key="1">
    <source>
        <dbReference type="SAM" id="Phobius"/>
    </source>
</evidence>
<reference evidence="2 3" key="1">
    <citation type="submission" date="2024-09" db="EMBL/GenBank/DDBJ databases">
        <authorList>
            <person name="Sun Q."/>
            <person name="Mori K."/>
        </authorList>
    </citation>
    <scope>NUCLEOTIDE SEQUENCE [LARGE SCALE GENOMIC DNA]</scope>
    <source>
        <strain evidence="2 3">CCM 7650</strain>
    </source>
</reference>
<keyword evidence="3" id="KW-1185">Reference proteome</keyword>
<evidence type="ECO:0000313" key="2">
    <source>
        <dbReference type="EMBL" id="MFC0262787.1"/>
    </source>
</evidence>
<protein>
    <submittedName>
        <fullName evidence="2">PepSY-associated TM helix domain-containing protein</fullName>
    </submittedName>
</protein>
<proteinExistence type="predicted"/>
<dbReference type="InterPro" id="IPR005625">
    <property type="entry name" value="PepSY-ass_TM"/>
</dbReference>
<accession>A0ABV6FSM1</accession>
<comment type="caution">
    <text evidence="2">The sequence shown here is derived from an EMBL/GenBank/DDBJ whole genome shotgun (WGS) entry which is preliminary data.</text>
</comment>
<dbReference type="Pfam" id="PF03929">
    <property type="entry name" value="PepSY_TM"/>
    <property type="match status" value="1"/>
</dbReference>
<feature type="transmembrane region" description="Helical" evidence="1">
    <location>
        <begin position="20"/>
        <end position="41"/>
    </location>
</feature>